<protein>
    <recommendedName>
        <fullName evidence="3">Alpha/beta hydrolase</fullName>
    </recommendedName>
</protein>
<evidence type="ECO:0000313" key="1">
    <source>
        <dbReference type="EMBL" id="QKM65249.1"/>
    </source>
</evidence>
<dbReference type="AlphaFoldDB" id="A0A6M9PWX4"/>
<organism evidence="1 2">
    <name type="scientific">Polynucleobacter tropicus</name>
    <dbReference type="NCBI Taxonomy" id="1743174"/>
    <lineage>
        <taxon>Bacteria</taxon>
        <taxon>Pseudomonadati</taxon>
        <taxon>Pseudomonadota</taxon>
        <taxon>Betaproteobacteria</taxon>
        <taxon>Burkholderiales</taxon>
        <taxon>Burkholderiaceae</taxon>
        <taxon>Polynucleobacter</taxon>
    </lineage>
</organism>
<name>A0A6M9PWX4_9BURK</name>
<evidence type="ECO:0000313" key="2">
    <source>
        <dbReference type="Proteomes" id="UP000503312"/>
    </source>
</evidence>
<sequence>MYYPGVKAKQVIIYLSGGWGRIGLKANTGAMIDSFSRMLIGLTNPKLSSGKFDVVFMDSPNELYWMTQRGSADHLSRIQSVVQYYKNRTGLPVWLMGHSNGALSLNAYIQYLQEFSQVGMVDGLIISAARNEISFSPPLSMPMLFLHHEEDGCVNTQPKNSYAAYERLVQFDKANIKYVNIETGEYEMNDPCTSGYHMYFGADKEVTSAIDQYFDNPQKH</sequence>
<dbReference type="InterPro" id="IPR029058">
    <property type="entry name" value="AB_hydrolase_fold"/>
</dbReference>
<dbReference type="Gene3D" id="3.40.50.1820">
    <property type="entry name" value="alpha/beta hydrolase"/>
    <property type="match status" value="1"/>
</dbReference>
<accession>A0A6M9PWX4</accession>
<dbReference type="Proteomes" id="UP000503312">
    <property type="component" value="Chromosome"/>
</dbReference>
<dbReference type="SUPFAM" id="SSF53474">
    <property type="entry name" value="alpha/beta-Hydrolases"/>
    <property type="match status" value="1"/>
</dbReference>
<evidence type="ECO:0008006" key="3">
    <source>
        <dbReference type="Google" id="ProtNLM"/>
    </source>
</evidence>
<gene>
    <name evidence="1" type="ORF">DCO17_08385</name>
</gene>
<keyword evidence="2" id="KW-1185">Reference proteome</keyword>
<dbReference type="EMBL" id="CP028942">
    <property type="protein sequence ID" value="QKM65249.1"/>
    <property type="molecule type" value="Genomic_DNA"/>
</dbReference>
<dbReference type="KEGG" id="ptrp:DCO17_08385"/>
<proteinExistence type="predicted"/>
<reference evidence="1 2" key="1">
    <citation type="submission" date="2018-04" db="EMBL/GenBank/DDBJ databases">
        <title>Polynucleobacter sp. UH21B genome.</title>
        <authorList>
            <person name="Hahn M.W."/>
        </authorList>
    </citation>
    <scope>NUCLEOTIDE SEQUENCE [LARGE SCALE GENOMIC DNA]</scope>
    <source>
        <strain evidence="1 2">MWH-UH21B</strain>
    </source>
</reference>